<dbReference type="AlphaFoldDB" id="A0A2T3FZ08"/>
<dbReference type="GO" id="GO:0015666">
    <property type="term" value="F:restriction endodeoxyribonuclease activity"/>
    <property type="evidence" value="ECO:0007669"/>
    <property type="project" value="TreeGrafter"/>
</dbReference>
<accession>A0A2T3FZ08</accession>
<proteinExistence type="predicted"/>
<dbReference type="PANTHER" id="PTHR30015:SF6">
    <property type="entry name" value="SLL1429 PROTEIN"/>
    <property type="match status" value="1"/>
</dbReference>
<name>A0A2T3FZ08_9FIRM</name>
<dbReference type="GO" id="GO:0003677">
    <property type="term" value="F:DNA binding"/>
    <property type="evidence" value="ECO:0007669"/>
    <property type="project" value="InterPro"/>
</dbReference>
<gene>
    <name evidence="2" type="ORF">C7U55_06280</name>
</gene>
<keyword evidence="3" id="KW-1185">Reference proteome</keyword>
<dbReference type="Pfam" id="PF04471">
    <property type="entry name" value="Mrr_cat"/>
    <property type="match status" value="1"/>
</dbReference>
<dbReference type="Proteomes" id="UP000241201">
    <property type="component" value="Unassembled WGS sequence"/>
</dbReference>
<dbReference type="InterPro" id="IPR011335">
    <property type="entry name" value="Restrct_endonuc-II-like"/>
</dbReference>
<feature type="domain" description="Restriction endonuclease type IV Mrr" evidence="1">
    <location>
        <begin position="44"/>
        <end position="154"/>
    </location>
</feature>
<sequence>MIYFILTLPLKMMFYPLKYSFKFLKFLIDIFKELFPKNYYLEQLDNMSGLQFEQASKNILTNNGFYDVKVTKGSGDFGVDILAKNRHKKYAIQCKNYSGNVGVSAIQEAFSGCRHYSCDVPVVFTNSYFTKQAIELAESIGVELWDRNTLKKMCKKRRTRTSSYNINKKNISNEQLTVADAKDILNKIDYYNNLISNEKSLYKTVECQMKIYELCKQLEKFDKATNGEIGLSTSPDQVLFLIKSYIKDYVNEFETKTLYINNDIQEIEEFKKLSLELTSIKNTFPILKEYVTKFIKRLNLYSDNLNN</sequence>
<evidence type="ECO:0000259" key="1">
    <source>
        <dbReference type="Pfam" id="PF04471"/>
    </source>
</evidence>
<comment type="caution">
    <text evidence="2">The sequence shown here is derived from an EMBL/GenBank/DDBJ whole genome shotgun (WGS) entry which is preliminary data.</text>
</comment>
<evidence type="ECO:0000313" key="3">
    <source>
        <dbReference type="Proteomes" id="UP000241201"/>
    </source>
</evidence>
<dbReference type="RefSeq" id="WP_106987825.1">
    <property type="nucleotide sequence ID" value="NZ_PYLP01000006.1"/>
</dbReference>
<reference evidence="3" key="1">
    <citation type="submission" date="2018-03" db="EMBL/GenBank/DDBJ databases">
        <title>Lachnoclostridium SNUG30370 gen.nov., sp.nov., isolated from human faeces.</title>
        <authorList>
            <person name="Seo B."/>
            <person name="Jeon K."/>
            <person name="Ko G."/>
        </authorList>
    </citation>
    <scope>NUCLEOTIDE SEQUENCE [LARGE SCALE GENOMIC DNA]</scope>
    <source>
        <strain evidence="3">SNUG30370</strain>
    </source>
</reference>
<evidence type="ECO:0000313" key="2">
    <source>
        <dbReference type="EMBL" id="PST40518.1"/>
    </source>
</evidence>
<dbReference type="EMBL" id="PYLP01000006">
    <property type="protein sequence ID" value="PST40518.1"/>
    <property type="molecule type" value="Genomic_DNA"/>
</dbReference>
<dbReference type="SUPFAM" id="SSF52980">
    <property type="entry name" value="Restriction endonuclease-like"/>
    <property type="match status" value="1"/>
</dbReference>
<dbReference type="Gene3D" id="3.40.1350.10">
    <property type="match status" value="1"/>
</dbReference>
<dbReference type="PANTHER" id="PTHR30015">
    <property type="entry name" value="MRR RESTRICTION SYSTEM PROTEIN"/>
    <property type="match status" value="1"/>
</dbReference>
<organism evidence="2 3">
    <name type="scientific">Faecalibacillus faecis</name>
    <dbReference type="NCBI Taxonomy" id="1982628"/>
    <lineage>
        <taxon>Bacteria</taxon>
        <taxon>Bacillati</taxon>
        <taxon>Bacillota</taxon>
        <taxon>Erysipelotrichia</taxon>
        <taxon>Erysipelotrichales</taxon>
        <taxon>Coprobacillaceae</taxon>
        <taxon>Faecalibacillus</taxon>
    </lineage>
</organism>
<dbReference type="InterPro" id="IPR052906">
    <property type="entry name" value="Type_IV_Methyl-Rstrct_Enzyme"/>
</dbReference>
<dbReference type="InterPro" id="IPR011856">
    <property type="entry name" value="tRNA_endonuc-like_dom_sf"/>
</dbReference>
<protein>
    <recommendedName>
        <fullName evidence="1">Restriction endonuclease type IV Mrr domain-containing protein</fullName>
    </recommendedName>
</protein>
<dbReference type="GO" id="GO:0009307">
    <property type="term" value="P:DNA restriction-modification system"/>
    <property type="evidence" value="ECO:0007669"/>
    <property type="project" value="InterPro"/>
</dbReference>
<dbReference type="GeneID" id="77470699"/>
<dbReference type="InterPro" id="IPR007560">
    <property type="entry name" value="Restrct_endonuc_IV_Mrr"/>
</dbReference>